<accession>A0A0A8YI17</accession>
<dbReference type="EMBL" id="GBRH01272802">
    <property type="protein sequence ID" value="JAD25093.1"/>
    <property type="molecule type" value="Transcribed_RNA"/>
</dbReference>
<name>A0A0A8YI17_ARUDO</name>
<sequence length="13" mass="1551">MYSSHLSLFSYCI</sequence>
<organism evidence="1">
    <name type="scientific">Arundo donax</name>
    <name type="common">Giant reed</name>
    <name type="synonym">Donax arundinaceus</name>
    <dbReference type="NCBI Taxonomy" id="35708"/>
    <lineage>
        <taxon>Eukaryota</taxon>
        <taxon>Viridiplantae</taxon>
        <taxon>Streptophyta</taxon>
        <taxon>Embryophyta</taxon>
        <taxon>Tracheophyta</taxon>
        <taxon>Spermatophyta</taxon>
        <taxon>Magnoliopsida</taxon>
        <taxon>Liliopsida</taxon>
        <taxon>Poales</taxon>
        <taxon>Poaceae</taxon>
        <taxon>PACMAD clade</taxon>
        <taxon>Arundinoideae</taxon>
        <taxon>Arundineae</taxon>
        <taxon>Arundo</taxon>
    </lineage>
</organism>
<reference evidence="1" key="1">
    <citation type="submission" date="2014-09" db="EMBL/GenBank/DDBJ databases">
        <authorList>
            <person name="Magalhaes I.L.F."/>
            <person name="Oliveira U."/>
            <person name="Santos F.R."/>
            <person name="Vidigal T.H.D.A."/>
            <person name="Brescovit A.D."/>
            <person name="Santos A.J."/>
        </authorList>
    </citation>
    <scope>NUCLEOTIDE SEQUENCE</scope>
    <source>
        <tissue evidence="1">Shoot tissue taken approximately 20 cm above the soil surface</tissue>
    </source>
</reference>
<reference evidence="1" key="2">
    <citation type="journal article" date="2015" name="Data Brief">
        <title>Shoot transcriptome of the giant reed, Arundo donax.</title>
        <authorList>
            <person name="Barrero R.A."/>
            <person name="Guerrero F.D."/>
            <person name="Moolhuijzen P."/>
            <person name="Goolsby J.A."/>
            <person name="Tidwell J."/>
            <person name="Bellgard S.E."/>
            <person name="Bellgard M.I."/>
        </authorList>
    </citation>
    <scope>NUCLEOTIDE SEQUENCE</scope>
    <source>
        <tissue evidence="1">Shoot tissue taken approximately 20 cm above the soil surface</tissue>
    </source>
</reference>
<proteinExistence type="predicted"/>
<evidence type="ECO:0000313" key="1">
    <source>
        <dbReference type="EMBL" id="JAD25093.1"/>
    </source>
</evidence>
<protein>
    <submittedName>
        <fullName evidence="1">Uncharacterized protein</fullName>
    </submittedName>
</protein>